<evidence type="ECO:0000259" key="7">
    <source>
        <dbReference type="PROSITE" id="PS51194"/>
    </source>
</evidence>
<dbReference type="InterPro" id="IPR027417">
    <property type="entry name" value="P-loop_NTPase"/>
</dbReference>
<comment type="similarity">
    <text evidence="1">Belongs to the helicase family. RecQ subfamily.</text>
</comment>
<dbReference type="PANTHER" id="PTHR13710:SF105">
    <property type="entry name" value="ATP-DEPENDENT DNA HELICASE Q1"/>
    <property type="match status" value="1"/>
</dbReference>
<dbReference type="GO" id="GO:0043138">
    <property type="term" value="F:3'-5' DNA helicase activity"/>
    <property type="evidence" value="ECO:0007669"/>
    <property type="project" value="UniProtKB-EC"/>
</dbReference>
<dbReference type="SMART" id="SM00490">
    <property type="entry name" value="HELICc"/>
    <property type="match status" value="1"/>
</dbReference>
<reference evidence="8" key="1">
    <citation type="submission" date="2020-04" db="EMBL/GenBank/DDBJ databases">
        <authorList>
            <person name="Alioto T."/>
            <person name="Alioto T."/>
            <person name="Gomez Garrido J."/>
        </authorList>
    </citation>
    <scope>NUCLEOTIDE SEQUENCE</scope>
    <source>
        <strain evidence="8">A484AB</strain>
    </source>
</reference>
<dbReference type="EMBL" id="CACRXK020001944">
    <property type="protein sequence ID" value="CAB3991929.1"/>
    <property type="molecule type" value="Genomic_DNA"/>
</dbReference>
<comment type="caution">
    <text evidence="8">The sequence shown here is derived from an EMBL/GenBank/DDBJ whole genome shotgun (WGS) entry which is preliminary data.</text>
</comment>
<dbReference type="Proteomes" id="UP001152795">
    <property type="component" value="Unassembled WGS sequence"/>
</dbReference>
<dbReference type="EC" id="5.6.2.4" evidence="5"/>
<comment type="catalytic activity">
    <reaction evidence="4">
        <text>Couples ATP hydrolysis with the unwinding of duplex DNA by translocating in the 3'-5' direction.</text>
        <dbReference type="EC" id="5.6.2.4"/>
    </reaction>
</comment>
<evidence type="ECO:0000256" key="5">
    <source>
        <dbReference type="ARBA" id="ARBA00034808"/>
    </source>
</evidence>
<dbReference type="PANTHER" id="PTHR13710">
    <property type="entry name" value="DNA HELICASE RECQ FAMILY MEMBER"/>
    <property type="match status" value="1"/>
</dbReference>
<evidence type="ECO:0000256" key="4">
    <source>
        <dbReference type="ARBA" id="ARBA00034617"/>
    </source>
</evidence>
<dbReference type="Pfam" id="PF00271">
    <property type="entry name" value="Helicase_C"/>
    <property type="match status" value="1"/>
</dbReference>
<evidence type="ECO:0000256" key="2">
    <source>
        <dbReference type="ARBA" id="ARBA00023125"/>
    </source>
</evidence>
<gene>
    <name evidence="8" type="ORF">PACLA_8A039354</name>
</gene>
<evidence type="ECO:0000313" key="8">
    <source>
        <dbReference type="EMBL" id="CAB3991929.1"/>
    </source>
</evidence>
<dbReference type="AlphaFoldDB" id="A0A6S7GPR5"/>
<evidence type="ECO:0000256" key="6">
    <source>
        <dbReference type="ARBA" id="ARBA00044566"/>
    </source>
</evidence>
<sequence length="201" mass="23125">MDDDNCFNVDIDFRLCEKRKLRDGRYHIVFAHPETLISSKYGWELLLSQQYQENVVGIVIDEAHCILDWLFAQFHAPQTRQMKEEILKQLCSKEGIVHVVFATVAIGMGVDIRDIRQIIHIGPPSSVKAYFQETGRAGRDGKPSTALLYYNNRDIAKNRVGMQDDMQAYCASNNTCLRKLLLKSLDYKQDIVFKPLHLCCL</sequence>
<dbReference type="GO" id="GO:0005694">
    <property type="term" value="C:chromosome"/>
    <property type="evidence" value="ECO:0007669"/>
    <property type="project" value="TreeGrafter"/>
</dbReference>
<evidence type="ECO:0000256" key="3">
    <source>
        <dbReference type="ARBA" id="ARBA00023235"/>
    </source>
</evidence>
<dbReference type="Gene3D" id="3.40.50.300">
    <property type="entry name" value="P-loop containing nucleotide triphosphate hydrolases"/>
    <property type="match status" value="1"/>
</dbReference>
<protein>
    <recommendedName>
        <fullName evidence="5">DNA 3'-5' helicase</fullName>
        <ecNumber evidence="5">5.6.2.4</ecNumber>
    </recommendedName>
    <alternativeName>
        <fullName evidence="6">DNA 3'-5' helicase Q1</fullName>
    </alternativeName>
</protein>
<accession>A0A6S7GPR5</accession>
<dbReference type="PROSITE" id="PS51194">
    <property type="entry name" value="HELICASE_CTER"/>
    <property type="match status" value="1"/>
</dbReference>
<keyword evidence="9" id="KW-1185">Reference proteome</keyword>
<proteinExistence type="inferred from homology"/>
<dbReference type="SUPFAM" id="SSF52540">
    <property type="entry name" value="P-loop containing nucleoside triphosphate hydrolases"/>
    <property type="match status" value="1"/>
</dbReference>
<feature type="domain" description="Helicase C-terminal" evidence="7">
    <location>
        <begin position="8"/>
        <end position="181"/>
    </location>
</feature>
<dbReference type="GO" id="GO:0005737">
    <property type="term" value="C:cytoplasm"/>
    <property type="evidence" value="ECO:0007669"/>
    <property type="project" value="TreeGrafter"/>
</dbReference>
<keyword evidence="2" id="KW-0238">DNA-binding</keyword>
<organism evidence="8 9">
    <name type="scientific">Paramuricea clavata</name>
    <name type="common">Red gorgonian</name>
    <name type="synonym">Violescent sea-whip</name>
    <dbReference type="NCBI Taxonomy" id="317549"/>
    <lineage>
        <taxon>Eukaryota</taxon>
        <taxon>Metazoa</taxon>
        <taxon>Cnidaria</taxon>
        <taxon>Anthozoa</taxon>
        <taxon>Octocorallia</taxon>
        <taxon>Malacalcyonacea</taxon>
        <taxon>Plexauridae</taxon>
        <taxon>Paramuricea</taxon>
    </lineage>
</organism>
<name>A0A6S7GPR5_PARCT</name>
<evidence type="ECO:0000313" key="9">
    <source>
        <dbReference type="Proteomes" id="UP001152795"/>
    </source>
</evidence>
<keyword evidence="3" id="KW-0413">Isomerase</keyword>
<dbReference type="OrthoDB" id="6097007at2759"/>
<dbReference type="InterPro" id="IPR001650">
    <property type="entry name" value="Helicase_C-like"/>
</dbReference>
<dbReference type="GO" id="GO:0003677">
    <property type="term" value="F:DNA binding"/>
    <property type="evidence" value="ECO:0007669"/>
    <property type="project" value="UniProtKB-KW"/>
</dbReference>
<evidence type="ECO:0000256" key="1">
    <source>
        <dbReference type="ARBA" id="ARBA00005446"/>
    </source>
</evidence>
<dbReference type="GO" id="GO:0009378">
    <property type="term" value="F:four-way junction helicase activity"/>
    <property type="evidence" value="ECO:0007669"/>
    <property type="project" value="TreeGrafter"/>
</dbReference>
<dbReference type="GO" id="GO:0000724">
    <property type="term" value="P:double-strand break repair via homologous recombination"/>
    <property type="evidence" value="ECO:0007669"/>
    <property type="project" value="TreeGrafter"/>
</dbReference>